<keyword evidence="2 7" id="KW-0540">Nuclease</keyword>
<comment type="similarity">
    <text evidence="1 7">Belongs to the endoribonuclease YbeY family.</text>
</comment>
<dbReference type="PROSITE" id="PS01306">
    <property type="entry name" value="UPF0054"/>
    <property type="match status" value="1"/>
</dbReference>
<dbReference type="InterPro" id="IPR023091">
    <property type="entry name" value="MetalPrtase_cat_dom_sf_prd"/>
</dbReference>
<dbReference type="Gene3D" id="3.40.390.30">
    <property type="entry name" value="Metalloproteases ('zincins'), catalytic domain"/>
    <property type="match status" value="1"/>
</dbReference>
<dbReference type="STRING" id="679897.HMU09740"/>
<dbReference type="GO" id="GO:0004222">
    <property type="term" value="F:metalloendopeptidase activity"/>
    <property type="evidence" value="ECO:0007669"/>
    <property type="project" value="InterPro"/>
</dbReference>
<dbReference type="EC" id="3.1.-.-" evidence="7"/>
<dbReference type="NCBIfam" id="TIGR00043">
    <property type="entry name" value="rRNA maturation RNase YbeY"/>
    <property type="match status" value="1"/>
</dbReference>
<accession>D3UIA8</accession>
<dbReference type="GO" id="GO:0006364">
    <property type="term" value="P:rRNA processing"/>
    <property type="evidence" value="ECO:0007669"/>
    <property type="project" value="UniProtKB-UniRule"/>
</dbReference>
<protein>
    <recommendedName>
        <fullName evidence="7">Endoribonuclease YbeY</fullName>
        <ecNumber evidence="7">3.1.-.-</ecNumber>
    </recommendedName>
</protein>
<evidence type="ECO:0000256" key="4">
    <source>
        <dbReference type="ARBA" id="ARBA00022759"/>
    </source>
</evidence>
<dbReference type="GO" id="GO:0004521">
    <property type="term" value="F:RNA endonuclease activity"/>
    <property type="evidence" value="ECO:0007669"/>
    <property type="project" value="UniProtKB-UniRule"/>
</dbReference>
<keyword evidence="3 7" id="KW-0479">Metal-binding</keyword>
<dbReference type="SUPFAM" id="SSF55486">
    <property type="entry name" value="Metalloproteases ('zincins'), catalytic domain"/>
    <property type="match status" value="1"/>
</dbReference>
<feature type="binding site" evidence="7">
    <location>
        <position position="115"/>
    </location>
    <ligand>
        <name>Zn(2+)</name>
        <dbReference type="ChEBI" id="CHEBI:29105"/>
        <note>catalytic</note>
    </ligand>
</feature>
<dbReference type="GO" id="GO:0008270">
    <property type="term" value="F:zinc ion binding"/>
    <property type="evidence" value="ECO:0007669"/>
    <property type="project" value="UniProtKB-UniRule"/>
</dbReference>
<dbReference type="RefSeq" id="WP_013023303.1">
    <property type="nucleotide sequence ID" value="NC_013949.1"/>
</dbReference>
<dbReference type="AlphaFoldDB" id="D3UIA8"/>
<dbReference type="Pfam" id="PF02130">
    <property type="entry name" value="YbeY"/>
    <property type="match status" value="1"/>
</dbReference>
<feature type="binding site" evidence="7">
    <location>
        <position position="109"/>
    </location>
    <ligand>
        <name>Zn(2+)</name>
        <dbReference type="ChEBI" id="CHEBI:29105"/>
        <note>catalytic</note>
    </ligand>
</feature>
<evidence type="ECO:0000256" key="2">
    <source>
        <dbReference type="ARBA" id="ARBA00022722"/>
    </source>
</evidence>
<dbReference type="KEGG" id="hms:HMU09740"/>
<keyword evidence="7" id="KW-0690">Ribosome biogenesis</keyword>
<dbReference type="EMBL" id="FN555004">
    <property type="protein sequence ID" value="CBG40231.1"/>
    <property type="molecule type" value="Genomic_DNA"/>
</dbReference>
<keyword evidence="7" id="KW-0698">rRNA processing</keyword>
<dbReference type="HAMAP" id="MF_00009">
    <property type="entry name" value="Endoribonucl_YbeY"/>
    <property type="match status" value="1"/>
</dbReference>
<keyword evidence="9" id="KW-1185">Reference proteome</keyword>
<evidence type="ECO:0000313" key="9">
    <source>
        <dbReference type="Proteomes" id="UP000001522"/>
    </source>
</evidence>
<evidence type="ECO:0000256" key="6">
    <source>
        <dbReference type="ARBA" id="ARBA00022833"/>
    </source>
</evidence>
<proteinExistence type="inferred from homology"/>
<dbReference type="GO" id="GO:0005737">
    <property type="term" value="C:cytoplasm"/>
    <property type="evidence" value="ECO:0007669"/>
    <property type="project" value="UniProtKB-SubCell"/>
</dbReference>
<dbReference type="InterPro" id="IPR020549">
    <property type="entry name" value="YbeY_CS"/>
</dbReference>
<comment type="subcellular location">
    <subcellularLocation>
        <location evidence="7">Cytoplasm</location>
    </subcellularLocation>
</comment>
<organism evidence="8 9">
    <name type="scientific">Helicobacter mustelae (strain ATCC 43772 / CCUG 25715 / CIP 103759 / LMG 18044 / NCTC 12198 / R85-136P)</name>
    <name type="common">Campylobacter mustelae</name>
    <dbReference type="NCBI Taxonomy" id="679897"/>
    <lineage>
        <taxon>Bacteria</taxon>
        <taxon>Pseudomonadati</taxon>
        <taxon>Campylobacterota</taxon>
        <taxon>Epsilonproteobacteria</taxon>
        <taxon>Campylobacterales</taxon>
        <taxon>Helicobacteraceae</taxon>
        <taxon>Helicobacter</taxon>
    </lineage>
</organism>
<reference evidence="8 9" key="1">
    <citation type="journal article" date="2010" name="BMC Genomics">
        <title>Comparative genomics and proteomics of Helicobacter mustelae, an ulcerogenic and carcinogenic gastric pathogen.</title>
        <authorList>
            <person name="O'Toole P.W."/>
            <person name="Snelling W.J."/>
            <person name="Canchaya C."/>
            <person name="Forde B.M."/>
            <person name="Hardie K.R."/>
            <person name="Josenhans C."/>
            <person name="Graham R.L.J."/>
            <person name="McMullan G."/>
            <person name="Parkhill J."/>
            <person name="Belda E."/>
            <person name="Bentley S.D."/>
        </authorList>
    </citation>
    <scope>NUCLEOTIDE SEQUENCE [LARGE SCALE GENOMIC DNA]</scope>
    <source>
        <strain evidence="9">ATCC 43772 / LMG 18044 / NCTC 12198 / 12198</strain>
    </source>
</reference>
<keyword evidence="7" id="KW-0963">Cytoplasm</keyword>
<dbReference type="PANTHER" id="PTHR46986">
    <property type="entry name" value="ENDORIBONUCLEASE YBEY, CHLOROPLASTIC"/>
    <property type="match status" value="1"/>
</dbReference>
<comment type="cofactor">
    <cofactor evidence="7">
        <name>Zn(2+)</name>
        <dbReference type="ChEBI" id="CHEBI:29105"/>
    </cofactor>
    <text evidence="7">Binds 1 zinc ion.</text>
</comment>
<dbReference type="PANTHER" id="PTHR46986:SF1">
    <property type="entry name" value="ENDORIBONUCLEASE YBEY, CHLOROPLASTIC"/>
    <property type="match status" value="1"/>
</dbReference>
<gene>
    <name evidence="7" type="primary">ybeY</name>
    <name evidence="8" type="ordered locus">HMU09740</name>
</gene>
<evidence type="ECO:0000256" key="3">
    <source>
        <dbReference type="ARBA" id="ARBA00022723"/>
    </source>
</evidence>
<dbReference type="InterPro" id="IPR002036">
    <property type="entry name" value="YbeY"/>
</dbReference>
<dbReference type="HOGENOM" id="CLU_106710_3_0_7"/>
<evidence type="ECO:0000256" key="7">
    <source>
        <dbReference type="HAMAP-Rule" id="MF_00009"/>
    </source>
</evidence>
<evidence type="ECO:0000256" key="1">
    <source>
        <dbReference type="ARBA" id="ARBA00010875"/>
    </source>
</evidence>
<sequence>MSRCLEIDNQTTTLLETARLEKIAQTLSPQRMIELLFVDENMIQGMNKEYRNQDKPTDVLSFPLDAMGIANMPLGSVVICIPIAQGAAHFFGHSLEEEIALLFIHGVLHLQGYDHEVDLGEHYAAEKQWIEFFSLPSGLIVRTLEEPSKKQ</sequence>
<keyword evidence="4 7" id="KW-0255">Endonuclease</keyword>
<name>D3UIA8_HELM1</name>
<keyword evidence="5 7" id="KW-0378">Hydrolase</keyword>
<dbReference type="eggNOG" id="COG0319">
    <property type="taxonomic scope" value="Bacteria"/>
</dbReference>
<evidence type="ECO:0000313" key="8">
    <source>
        <dbReference type="EMBL" id="CBG40231.1"/>
    </source>
</evidence>
<dbReference type="Proteomes" id="UP000001522">
    <property type="component" value="Chromosome"/>
</dbReference>
<keyword evidence="6 7" id="KW-0862">Zinc</keyword>
<evidence type="ECO:0000256" key="5">
    <source>
        <dbReference type="ARBA" id="ARBA00022801"/>
    </source>
</evidence>
<feature type="binding site" evidence="7">
    <location>
        <position position="105"/>
    </location>
    <ligand>
        <name>Zn(2+)</name>
        <dbReference type="ChEBI" id="CHEBI:29105"/>
        <note>catalytic</note>
    </ligand>
</feature>
<comment type="function">
    <text evidence="7">Single strand-specific metallo-endoribonuclease involved in late-stage 70S ribosome quality control and in maturation of the 3' terminus of the 16S rRNA.</text>
</comment>